<evidence type="ECO:0000256" key="1">
    <source>
        <dbReference type="ARBA" id="ARBA00005964"/>
    </source>
</evidence>
<evidence type="ECO:0000256" key="4">
    <source>
        <dbReference type="ARBA" id="ARBA00023180"/>
    </source>
</evidence>
<dbReference type="GO" id="GO:0052689">
    <property type="term" value="F:carboxylic ester hydrolase activity"/>
    <property type="evidence" value="ECO:0007669"/>
    <property type="project" value="UniProtKB-KW"/>
</dbReference>
<keyword evidence="2" id="KW-0719">Serine esterase</keyword>
<protein>
    <recommendedName>
        <fullName evidence="5">Carboxylic ester hydrolase</fullName>
        <ecNumber evidence="5">3.1.1.-</ecNumber>
    </recommendedName>
</protein>
<dbReference type="InterPro" id="IPR029058">
    <property type="entry name" value="AB_hydrolase_fold"/>
</dbReference>
<feature type="domain" description="Carboxylesterase type B" evidence="6">
    <location>
        <begin position="22"/>
        <end position="543"/>
    </location>
</feature>
<dbReference type="PANTHER" id="PTHR43142:SF1">
    <property type="entry name" value="CARBOXYLIC ESTER HYDROLASE"/>
    <property type="match status" value="1"/>
</dbReference>
<dbReference type="Pfam" id="PF00135">
    <property type="entry name" value="COesterase"/>
    <property type="match status" value="1"/>
</dbReference>
<reference evidence="7" key="1">
    <citation type="submission" date="2017-05" db="EMBL/GenBank/DDBJ databases">
        <title>Bioinformatics of Glutathione S-transferase Genes in Salivary Glands of Cicada Subpsaltria yangi.</title>
        <authorList>
            <person name="Qi M."/>
        </authorList>
    </citation>
    <scope>NUCLEOTIDE SEQUENCE</scope>
</reference>
<evidence type="ECO:0000259" key="6">
    <source>
        <dbReference type="Pfam" id="PF00135"/>
    </source>
</evidence>
<name>A0A2Z4HQ15_9HEMI</name>
<proteinExistence type="evidence at transcript level"/>
<accession>A0A2Z4HQ15</accession>
<dbReference type="EC" id="3.1.1.-" evidence="5"/>
<dbReference type="PROSITE" id="PS00122">
    <property type="entry name" value="CARBOXYLESTERASE_B_1"/>
    <property type="match status" value="1"/>
</dbReference>
<dbReference type="AlphaFoldDB" id="A0A2Z4HQ15"/>
<dbReference type="InterPro" id="IPR019819">
    <property type="entry name" value="Carboxylesterase_B_CS"/>
</dbReference>
<dbReference type="Gene3D" id="3.40.50.1820">
    <property type="entry name" value="alpha/beta hydrolase"/>
    <property type="match status" value="1"/>
</dbReference>
<organism evidence="7">
    <name type="scientific">Subpsaltria yangi</name>
    <dbReference type="NCBI Taxonomy" id="1195109"/>
    <lineage>
        <taxon>Eukaryota</taxon>
        <taxon>Metazoa</taxon>
        <taxon>Ecdysozoa</taxon>
        <taxon>Arthropoda</taxon>
        <taxon>Hexapoda</taxon>
        <taxon>Insecta</taxon>
        <taxon>Pterygota</taxon>
        <taxon>Neoptera</taxon>
        <taxon>Paraneoptera</taxon>
        <taxon>Hemiptera</taxon>
        <taxon>Auchenorrhyncha</taxon>
        <taxon>Cicadoidea</taxon>
        <taxon>Cicadidae</taxon>
        <taxon>Tibicininae</taxon>
        <taxon>Tibicinini</taxon>
        <taxon>Subpsaltria</taxon>
    </lineage>
</organism>
<sequence>MVNALQYFLVTILSYYTKGERPLADTAYGPLQGVHMTTRNGRLFSAFLGVPYAAPPVGPLRFQKPQPAIRWSGVRNASLEGNYCIQANYFFPNIDSVIVGDEDCLFLNVYTPTLYPSKLLPVMFYIHGGGFRVNSDSVRLHGPEFLLDKDIVLVVINYRLAAFGFLSTENSVVPGNMGLKDQTFAMKWVQENIINFGGDPDKVTVFGNSAGASCVHLHMMSPLSKGLFKQAISQSGSALSAFAIIGPGSSLALTKRLAANVKCTTQNTQAMVDCLRTVPQLTIQTEHEKILNSRYDDNVLFRPVKESPSSADAFMTTYPFEQRTNVPWMTGINRDEGAFKLALILLRNRLAFVDMEFDKFGPQTMNFDDTSSMPVNVSQQIRNYYFGTKSINSETTDGLIKMYTDSWFLSGTEQSIQQHDSTLFYYMFDHRGEHSFTSYFGQTANLGVSHCDELIYLFTMINLFPPNLNETDRKVSELMVDLWTNFAIYGNPTPVPISDNPQGPGQGTFVWESTNYTNPKYLHIQTNKLTMEEKLYSDRVNFWKSLKIRDKLHYKNNS</sequence>
<keyword evidence="4" id="KW-0325">Glycoprotein</keyword>
<evidence type="ECO:0000313" key="7">
    <source>
        <dbReference type="EMBL" id="AWW17124.1"/>
    </source>
</evidence>
<dbReference type="PANTHER" id="PTHR43142">
    <property type="entry name" value="CARBOXYLIC ESTER HYDROLASE"/>
    <property type="match status" value="1"/>
</dbReference>
<dbReference type="PROSITE" id="PS00941">
    <property type="entry name" value="CARBOXYLESTERASE_B_2"/>
    <property type="match status" value="1"/>
</dbReference>
<dbReference type="InterPro" id="IPR019826">
    <property type="entry name" value="Carboxylesterase_B_AS"/>
</dbReference>
<keyword evidence="3 5" id="KW-0378">Hydrolase</keyword>
<evidence type="ECO:0000256" key="3">
    <source>
        <dbReference type="ARBA" id="ARBA00022801"/>
    </source>
</evidence>
<comment type="similarity">
    <text evidence="1 5">Belongs to the type-B carboxylesterase/lipase family.</text>
</comment>
<dbReference type="InterPro" id="IPR002018">
    <property type="entry name" value="CarbesteraseB"/>
</dbReference>
<evidence type="ECO:0000256" key="5">
    <source>
        <dbReference type="RuleBase" id="RU361235"/>
    </source>
</evidence>
<evidence type="ECO:0000256" key="2">
    <source>
        <dbReference type="ARBA" id="ARBA00022487"/>
    </source>
</evidence>
<dbReference type="EMBL" id="MF163422">
    <property type="protein sequence ID" value="AWW17124.1"/>
    <property type="molecule type" value="mRNA"/>
</dbReference>
<dbReference type="SUPFAM" id="SSF53474">
    <property type="entry name" value="alpha/beta-Hydrolases"/>
    <property type="match status" value="1"/>
</dbReference>